<dbReference type="EMBL" id="CP017831">
    <property type="protein sequence ID" value="AOZ95372.1"/>
    <property type="molecule type" value="Genomic_DNA"/>
</dbReference>
<protein>
    <submittedName>
        <fullName evidence="1">Metallo-beta-lactamase superfamily hydrolase</fullName>
    </submittedName>
</protein>
<dbReference type="PANTHER" id="PTHR43546">
    <property type="entry name" value="UPF0173 METAL-DEPENDENT HYDROLASE MJ1163-RELATED"/>
    <property type="match status" value="1"/>
</dbReference>
<organism evidence="1 2">
    <name type="scientific">Butyrivibrio hungatei</name>
    <dbReference type="NCBI Taxonomy" id="185008"/>
    <lineage>
        <taxon>Bacteria</taxon>
        <taxon>Bacillati</taxon>
        <taxon>Bacillota</taxon>
        <taxon>Clostridia</taxon>
        <taxon>Lachnospirales</taxon>
        <taxon>Lachnospiraceae</taxon>
        <taxon>Butyrivibrio</taxon>
    </lineage>
</organism>
<dbReference type="InterPro" id="IPR050114">
    <property type="entry name" value="UPF0173_UPF0282_UlaG_hydrolase"/>
</dbReference>
<dbReference type="Gene3D" id="3.60.15.10">
    <property type="entry name" value="Ribonuclease Z/Hydroxyacylglutathione hydrolase-like"/>
    <property type="match status" value="1"/>
</dbReference>
<dbReference type="PANTHER" id="PTHR43546:SF8">
    <property type="entry name" value="METALLO-BETA-LACTAMASE DOMAIN-CONTAINING PROTEIN"/>
    <property type="match status" value="1"/>
</dbReference>
<dbReference type="GO" id="GO:0016787">
    <property type="term" value="F:hydrolase activity"/>
    <property type="evidence" value="ECO:0007669"/>
    <property type="project" value="UniProtKB-KW"/>
</dbReference>
<reference evidence="2" key="1">
    <citation type="submission" date="2016-10" db="EMBL/GenBank/DDBJ databases">
        <title>The complete genome sequence of the rumen bacterium Butyrivibrio hungatei MB2003.</title>
        <authorList>
            <person name="Palevich N."/>
            <person name="Kelly W.J."/>
            <person name="Leahy S.C."/>
            <person name="Altermann E."/>
            <person name="Rakonjac J."/>
            <person name="Attwood G.T."/>
        </authorList>
    </citation>
    <scope>NUCLEOTIDE SEQUENCE [LARGE SCALE GENOMIC DNA]</scope>
    <source>
        <strain evidence="2">MB2003</strain>
    </source>
</reference>
<dbReference type="AlphaFoldDB" id="A0A1D9NYP1"/>
<dbReference type="SUPFAM" id="SSF56281">
    <property type="entry name" value="Metallo-hydrolase/oxidoreductase"/>
    <property type="match status" value="1"/>
</dbReference>
<dbReference type="Pfam" id="PF13483">
    <property type="entry name" value="Lactamase_B_3"/>
    <property type="match status" value="1"/>
</dbReference>
<keyword evidence="1" id="KW-0378">Hydrolase</keyword>
<evidence type="ECO:0000313" key="1">
    <source>
        <dbReference type="EMBL" id="AOZ95372.1"/>
    </source>
</evidence>
<dbReference type="RefSeq" id="WP_071175155.1">
    <property type="nucleotide sequence ID" value="NZ_CP017831.1"/>
</dbReference>
<accession>A0A1D9NYP1</accession>
<sequence length="215" mass="24170">MIDNIEVFTHSSIRIKSDAGVIYADPFQIKEDYHDADYVLITHQHYDHFSIKDIRKVIKPETILIVPAKMEDDARELSREVKEIVALSPNENRNVAGLELEAVPAYNTLKPFHPKRAEWLGYIVITNGKRIYIAGDTGANKDISKVKCDIALLPIGGTYTMDAKRAADLINTIRPEYAIPTHYGNIIGKKTDGKAFAAMVQSPIKVVEKIQYFKG</sequence>
<dbReference type="InterPro" id="IPR036866">
    <property type="entry name" value="RibonucZ/Hydroxyglut_hydro"/>
</dbReference>
<proteinExistence type="predicted"/>
<dbReference type="Proteomes" id="UP000179284">
    <property type="component" value="Chromosome I"/>
</dbReference>
<gene>
    <name evidence="1" type="ORF">bhn_I0338</name>
</gene>
<evidence type="ECO:0000313" key="2">
    <source>
        <dbReference type="Proteomes" id="UP000179284"/>
    </source>
</evidence>
<dbReference type="OrthoDB" id="9789133at2"/>
<name>A0A1D9NYP1_9FIRM</name>
<keyword evidence="2" id="KW-1185">Reference proteome</keyword>
<dbReference type="KEGG" id="bhu:bhn_I0338"/>